<keyword evidence="1" id="KW-0472">Membrane</keyword>
<reference evidence="2 3" key="1">
    <citation type="submission" date="2016-10" db="EMBL/GenBank/DDBJ databases">
        <authorList>
            <person name="de Groot N.N."/>
        </authorList>
    </citation>
    <scope>NUCLEOTIDE SEQUENCE [LARGE SCALE GENOMIC DNA]</scope>
    <source>
        <strain evidence="2 3">AR32</strain>
    </source>
</reference>
<accession>A0A1H5U2T5</accession>
<keyword evidence="1" id="KW-0812">Transmembrane</keyword>
<feature type="transmembrane region" description="Helical" evidence="1">
    <location>
        <begin position="51"/>
        <end position="72"/>
    </location>
</feature>
<dbReference type="AlphaFoldDB" id="A0A1H5U2T5"/>
<evidence type="ECO:0000256" key="1">
    <source>
        <dbReference type="SAM" id="Phobius"/>
    </source>
</evidence>
<organism evidence="2 3">
    <name type="scientific">Xylanibacter ruminicola</name>
    <name type="common">Prevotella ruminicola</name>
    <dbReference type="NCBI Taxonomy" id="839"/>
    <lineage>
        <taxon>Bacteria</taxon>
        <taxon>Pseudomonadati</taxon>
        <taxon>Bacteroidota</taxon>
        <taxon>Bacteroidia</taxon>
        <taxon>Bacteroidales</taxon>
        <taxon>Prevotellaceae</taxon>
        <taxon>Xylanibacter</taxon>
    </lineage>
</organism>
<gene>
    <name evidence="2" type="ORF">SAMN05216354_1169</name>
</gene>
<proteinExistence type="predicted"/>
<evidence type="ECO:0000313" key="2">
    <source>
        <dbReference type="EMBL" id="SEF68561.1"/>
    </source>
</evidence>
<keyword evidence="1" id="KW-1133">Transmembrane helix</keyword>
<feature type="transmembrane region" description="Helical" evidence="1">
    <location>
        <begin position="99"/>
        <end position="120"/>
    </location>
</feature>
<protein>
    <submittedName>
        <fullName evidence="2">Uncharacterized protein</fullName>
    </submittedName>
</protein>
<sequence>MEKDKKLEELFLAQKPTFDDKADFMATVTRRLDAVEFVRQHQEASLRRYKLAMVAAFVVGIVSGAVTMAFVLSMPTDVPLFTLSVESSILLWVAENSRIIATTALALLMSFGIMSILSNVQDILAIRHKSIHIINNYGN</sequence>
<dbReference type="Proteomes" id="UP000236735">
    <property type="component" value="Unassembled WGS sequence"/>
</dbReference>
<evidence type="ECO:0000313" key="3">
    <source>
        <dbReference type="Proteomes" id="UP000236735"/>
    </source>
</evidence>
<name>A0A1H5U2T5_XYLRU</name>
<dbReference type="RefSeq" id="WP_103915409.1">
    <property type="nucleotide sequence ID" value="NZ_FNUV01000003.1"/>
</dbReference>
<dbReference type="EMBL" id="FNUV01000003">
    <property type="protein sequence ID" value="SEF68561.1"/>
    <property type="molecule type" value="Genomic_DNA"/>
</dbReference>